<comment type="caution">
    <text evidence="1">The sequence shown here is derived from an EMBL/GenBank/DDBJ whole genome shotgun (WGS) entry which is preliminary data.</text>
</comment>
<organism evidence="1 2">
    <name type="scientific">Apiospora phragmitis</name>
    <dbReference type="NCBI Taxonomy" id="2905665"/>
    <lineage>
        <taxon>Eukaryota</taxon>
        <taxon>Fungi</taxon>
        <taxon>Dikarya</taxon>
        <taxon>Ascomycota</taxon>
        <taxon>Pezizomycotina</taxon>
        <taxon>Sordariomycetes</taxon>
        <taxon>Xylariomycetidae</taxon>
        <taxon>Amphisphaeriales</taxon>
        <taxon>Apiosporaceae</taxon>
        <taxon>Apiospora</taxon>
    </lineage>
</organism>
<dbReference type="GeneID" id="92087846"/>
<keyword evidence="2" id="KW-1185">Reference proteome</keyword>
<name>A0ABR1VZ71_9PEZI</name>
<reference evidence="1 2" key="1">
    <citation type="submission" date="2023-01" db="EMBL/GenBank/DDBJ databases">
        <title>Analysis of 21 Apiospora genomes using comparative genomics revels a genus with tremendous synthesis potential of carbohydrate active enzymes and secondary metabolites.</title>
        <authorList>
            <person name="Sorensen T."/>
        </authorList>
    </citation>
    <scope>NUCLEOTIDE SEQUENCE [LARGE SCALE GENOMIC DNA]</scope>
    <source>
        <strain evidence="1 2">CBS 135458</strain>
    </source>
</reference>
<gene>
    <name evidence="1" type="ORF">PG994_003374</name>
</gene>
<accession>A0ABR1VZ71</accession>
<dbReference type="Proteomes" id="UP001480595">
    <property type="component" value="Unassembled WGS sequence"/>
</dbReference>
<protein>
    <submittedName>
        <fullName evidence="1">Uncharacterized protein</fullName>
    </submittedName>
</protein>
<dbReference type="RefSeq" id="XP_066719061.1">
    <property type="nucleotide sequence ID" value="XM_066854783.1"/>
</dbReference>
<evidence type="ECO:0000313" key="1">
    <source>
        <dbReference type="EMBL" id="KAK8076102.1"/>
    </source>
</evidence>
<evidence type="ECO:0000313" key="2">
    <source>
        <dbReference type="Proteomes" id="UP001480595"/>
    </source>
</evidence>
<dbReference type="EMBL" id="JAQQWL010000004">
    <property type="protein sequence ID" value="KAK8076102.1"/>
    <property type="molecule type" value="Genomic_DNA"/>
</dbReference>
<sequence>MAEGRQNEPLSWISPLPRDHKATTSLQLLGSFAGIPESPVRESFELGTMLPVLSSCVAFQGEFPTEGALELRAKDLQEKVLSLPPLNLPTAIMMDLSYLDTLDFRAFKIEVQLSVPSLAGHVRGTDIFVCWLSGFAPSLSFLIYARSPEGRARLLQPQLEYLRGKIDTGRLAISLLIVHWYFHLTGTGLCNGADTSTDEDSLITFHSLIHGEAALNAQWVLKKQLRALEHVLWRQEDVFPGLSGFVRKYGTWGDMMEDDVSPVLAQFWELTLQDQTARVAFHKVLIHSVPLSSRLAI</sequence>
<proteinExistence type="predicted"/>